<reference evidence="2" key="2">
    <citation type="submission" date="2007-04" db="EMBL/GenBank/DDBJ databases">
        <title>Draft genome sequence of Bacteroides ovatus (ATCC 8483).</title>
        <authorList>
            <person name="Sudarsanam P."/>
            <person name="Ley R."/>
            <person name="Guruge J."/>
            <person name="Turnbaugh P.J."/>
            <person name="Mahowald M."/>
            <person name="Liep D."/>
            <person name="Gordon J."/>
        </authorList>
    </citation>
    <scope>NUCLEOTIDE SEQUENCE [LARGE SCALE GENOMIC DNA]</scope>
    <source>
        <strain evidence="2">ATCC 8483 / DSM 1896 / JCM 5824 / BCRC 10623 / CCUG 4943 / NCTC 11153</strain>
    </source>
</reference>
<proteinExistence type="predicted"/>
<protein>
    <submittedName>
        <fullName evidence="1">Uncharacterized protein</fullName>
    </submittedName>
</protein>
<organism evidence="1 2">
    <name type="scientific">Bacteroides ovatus (strain ATCC 8483 / DSM 1896 / JCM 5824 / BCRC 10623 / CCUG 4943 / NCTC 11153)</name>
    <dbReference type="NCBI Taxonomy" id="411476"/>
    <lineage>
        <taxon>Bacteria</taxon>
        <taxon>Pseudomonadati</taxon>
        <taxon>Bacteroidota</taxon>
        <taxon>Bacteroidia</taxon>
        <taxon>Bacteroidales</taxon>
        <taxon>Bacteroidaceae</taxon>
        <taxon>Bacteroides</taxon>
    </lineage>
</organism>
<dbReference type="Proteomes" id="UP000005475">
    <property type="component" value="Unassembled WGS sequence"/>
</dbReference>
<dbReference type="EMBL" id="AAXF02000043">
    <property type="protein sequence ID" value="EDO12962.1"/>
    <property type="molecule type" value="Genomic_DNA"/>
</dbReference>
<evidence type="ECO:0000313" key="2">
    <source>
        <dbReference type="Proteomes" id="UP000005475"/>
    </source>
</evidence>
<name>A0AAN3AAX4_BACO1</name>
<reference evidence="1 2" key="1">
    <citation type="submission" date="2007-03" db="EMBL/GenBank/DDBJ databases">
        <authorList>
            <person name="Fulton L."/>
            <person name="Clifton S."/>
            <person name="Fulton B."/>
            <person name="Xu J."/>
            <person name="Minx P."/>
            <person name="Pepin K.H."/>
            <person name="Johnson M."/>
            <person name="Thiruvilangam P."/>
            <person name="Bhonagiri V."/>
            <person name="Nash W.E."/>
            <person name="Mardis E.R."/>
            <person name="Wilson R.K."/>
        </authorList>
    </citation>
    <scope>NUCLEOTIDE SEQUENCE [LARGE SCALE GENOMIC DNA]</scope>
    <source>
        <strain evidence="2">ATCC 8483 / DSM 1896 / JCM 5824 / BCRC 10623 / CCUG 4943 / NCTC 11153</strain>
    </source>
</reference>
<evidence type="ECO:0000313" key="1">
    <source>
        <dbReference type="EMBL" id="EDO12962.1"/>
    </source>
</evidence>
<gene>
    <name evidence="1" type="ORF">BACOVA_01466</name>
</gene>
<dbReference type="AlphaFoldDB" id="A0AAN3AAX4"/>
<comment type="caution">
    <text evidence="1">The sequence shown here is derived from an EMBL/GenBank/DDBJ whole genome shotgun (WGS) entry which is preliminary data.</text>
</comment>
<sequence length="35" mass="4209">MHKNETFVQKRNILFNIYLSLPPEMVQNPYPTDDD</sequence>
<accession>A0AAN3AAX4</accession>